<proteinExistence type="predicted"/>
<dbReference type="CDD" id="cd06558">
    <property type="entry name" value="crotonase-like"/>
    <property type="match status" value="1"/>
</dbReference>
<dbReference type="Proteomes" id="UP000275394">
    <property type="component" value="Unassembled WGS sequence"/>
</dbReference>
<sequence length="376" mass="40688">MPQLLPLPSVLCDEVVVAAGKIGVLTLNAPARMNALNGEMIALLRESLIAWQTDPELLAVMLFADSHKVFCAGGDVRAVREEALLSGGDYCEAAERFFEAEYRLDYLLHRYPKPVIAWGEGVVLGGGLGLLAGASHRVVTPSSRLAMPELAIGFYPDVGAGYFLNQMPGRSGYLLGLTGSLFAAADALYTGVADYCLADESRALFIEQLHQQAWLAGDQPNSAEHNALLLSELLAAMQVEAGDSWIAADQQEIDRLCGGDDGLAIIESLLSYRGESQTIQNAVREATKGSPLAARVTIKQLLDSRDKTLAEVFIGELGLSTKLAQHREFQEGVRAQLVDKDKQPQWQHQHPAEVLEAELAALFTPPWPVSPLDDLC</sequence>
<feature type="domain" description="Enoyl-CoA hydratase/isomerase" evidence="4">
    <location>
        <begin position="22"/>
        <end position="363"/>
    </location>
</feature>
<gene>
    <name evidence="5" type="ORF">EDC56_3316</name>
</gene>
<keyword evidence="3" id="KW-0378">Hydrolase</keyword>
<dbReference type="EMBL" id="RKHR01000006">
    <property type="protein sequence ID" value="ROR99076.1"/>
    <property type="molecule type" value="Genomic_DNA"/>
</dbReference>
<dbReference type="InterPro" id="IPR045004">
    <property type="entry name" value="ECH_dom"/>
</dbReference>
<dbReference type="Pfam" id="PF16113">
    <property type="entry name" value="ECH_2"/>
    <property type="match status" value="1"/>
</dbReference>
<dbReference type="NCBIfam" id="NF004127">
    <property type="entry name" value="PRK05617.1"/>
    <property type="match status" value="1"/>
</dbReference>
<evidence type="ECO:0000259" key="4">
    <source>
        <dbReference type="Pfam" id="PF16113"/>
    </source>
</evidence>
<protein>
    <recommendedName>
        <fullName evidence="2">3-hydroxyisobutyryl-CoA hydrolase</fullName>
        <ecNumber evidence="2">3.1.2.4</ecNumber>
    </recommendedName>
</protein>
<dbReference type="PANTHER" id="PTHR43176:SF3">
    <property type="entry name" value="3-HYDROXYISOBUTYRYL-COA HYDROLASE, MITOCHONDRIAL"/>
    <property type="match status" value="1"/>
</dbReference>
<dbReference type="RefSeq" id="WP_123713637.1">
    <property type="nucleotide sequence ID" value="NZ_RKHR01000006.1"/>
</dbReference>
<name>A0A3N2DGZ8_9GAMM</name>
<keyword evidence="6" id="KW-1185">Reference proteome</keyword>
<evidence type="ECO:0000256" key="3">
    <source>
        <dbReference type="ARBA" id="ARBA00022801"/>
    </source>
</evidence>
<dbReference type="AlphaFoldDB" id="A0A3N2DGZ8"/>
<dbReference type="PANTHER" id="PTHR43176">
    <property type="entry name" value="3-HYDROXYISOBUTYRYL-COA HYDROLASE-RELATED"/>
    <property type="match status" value="1"/>
</dbReference>
<evidence type="ECO:0000256" key="2">
    <source>
        <dbReference type="ARBA" id="ARBA00011915"/>
    </source>
</evidence>
<dbReference type="OrthoDB" id="9790967at2"/>
<dbReference type="GO" id="GO:0006574">
    <property type="term" value="P:L-valine catabolic process"/>
    <property type="evidence" value="ECO:0007669"/>
    <property type="project" value="TreeGrafter"/>
</dbReference>
<dbReference type="GO" id="GO:0005829">
    <property type="term" value="C:cytosol"/>
    <property type="evidence" value="ECO:0007669"/>
    <property type="project" value="TreeGrafter"/>
</dbReference>
<dbReference type="GO" id="GO:0003860">
    <property type="term" value="F:3-hydroxyisobutyryl-CoA hydrolase activity"/>
    <property type="evidence" value="ECO:0007669"/>
    <property type="project" value="UniProtKB-EC"/>
</dbReference>
<comment type="catalytic activity">
    <reaction evidence="1">
        <text>3-hydroxy-2-methylpropanoyl-CoA + H2O = 3-hydroxy-2-methylpropanoate + CoA + H(+)</text>
        <dbReference type="Rhea" id="RHEA:20888"/>
        <dbReference type="ChEBI" id="CHEBI:11805"/>
        <dbReference type="ChEBI" id="CHEBI:15377"/>
        <dbReference type="ChEBI" id="CHEBI:15378"/>
        <dbReference type="ChEBI" id="CHEBI:57287"/>
        <dbReference type="ChEBI" id="CHEBI:57340"/>
        <dbReference type="EC" id="3.1.2.4"/>
    </reaction>
</comment>
<dbReference type="InterPro" id="IPR029045">
    <property type="entry name" value="ClpP/crotonase-like_dom_sf"/>
</dbReference>
<evidence type="ECO:0000313" key="6">
    <source>
        <dbReference type="Proteomes" id="UP000275394"/>
    </source>
</evidence>
<comment type="caution">
    <text evidence="5">The sequence shown here is derived from an EMBL/GenBank/DDBJ whole genome shotgun (WGS) entry which is preliminary data.</text>
</comment>
<accession>A0A3N2DGZ8</accession>
<dbReference type="InterPro" id="IPR032259">
    <property type="entry name" value="HIBYL-CoA-H"/>
</dbReference>
<evidence type="ECO:0000256" key="1">
    <source>
        <dbReference type="ARBA" id="ARBA00001709"/>
    </source>
</evidence>
<dbReference type="SUPFAM" id="SSF52096">
    <property type="entry name" value="ClpP/crotonase"/>
    <property type="match status" value="1"/>
</dbReference>
<evidence type="ECO:0000313" key="5">
    <source>
        <dbReference type="EMBL" id="ROR99076.1"/>
    </source>
</evidence>
<dbReference type="EC" id="3.1.2.4" evidence="2"/>
<reference evidence="5 6" key="1">
    <citation type="submission" date="2018-11" db="EMBL/GenBank/DDBJ databases">
        <title>Genomic Encyclopedia of Type Strains, Phase IV (KMG-IV): sequencing the most valuable type-strain genomes for metagenomic binning, comparative biology and taxonomic classification.</title>
        <authorList>
            <person name="Goeker M."/>
        </authorList>
    </citation>
    <scope>NUCLEOTIDE SEQUENCE [LARGE SCALE GENOMIC DNA]</scope>
    <source>
        <strain evidence="5 6">DSM 100316</strain>
    </source>
</reference>
<dbReference type="Gene3D" id="3.90.226.10">
    <property type="entry name" value="2-enoyl-CoA Hydratase, Chain A, domain 1"/>
    <property type="match status" value="1"/>
</dbReference>
<organism evidence="5 6">
    <name type="scientific">Sinobacterium caligoides</name>
    <dbReference type="NCBI Taxonomy" id="933926"/>
    <lineage>
        <taxon>Bacteria</taxon>
        <taxon>Pseudomonadati</taxon>
        <taxon>Pseudomonadota</taxon>
        <taxon>Gammaproteobacteria</taxon>
        <taxon>Cellvibrionales</taxon>
        <taxon>Spongiibacteraceae</taxon>
        <taxon>Sinobacterium</taxon>
    </lineage>
</organism>